<accession>A0A1C3PBK8</accession>
<reference evidence="3" key="1">
    <citation type="submission" date="2016-02" db="EMBL/GenBank/DDBJ databases">
        <authorList>
            <person name="Wibberg D."/>
        </authorList>
    </citation>
    <scope>NUCLEOTIDE SEQUENCE [LARGE SCALE GENOMIC DNA]</scope>
</reference>
<feature type="region of interest" description="Disordered" evidence="1">
    <location>
        <begin position="38"/>
        <end position="77"/>
    </location>
</feature>
<evidence type="ECO:0000256" key="1">
    <source>
        <dbReference type="SAM" id="MobiDB-lite"/>
    </source>
</evidence>
<dbReference type="Proteomes" id="UP000199013">
    <property type="component" value="Unassembled WGS sequence"/>
</dbReference>
<name>A0A1C3PBK8_9ACTN</name>
<dbReference type="AlphaFoldDB" id="A0A1C3PBK8"/>
<sequence length="163" mass="18332">MSPPDIMNGTATNSTGTVTSEPIVLYWSRVGSGLYGNRPRDEFETNYSPTTLPDKQEEDRRPVLTAPPPSLNPGRARFLPTAQWEGAVTELYASYFRAQIIDLKTDEVSVVEFYLDDVSKDDLPLCKPGALFYWTIGKVTRPSGQVENTSVIRFRRLGKSRRQ</sequence>
<gene>
    <name evidence="2" type="ORF">FDG2_5217</name>
</gene>
<dbReference type="EMBL" id="FLUV01002188">
    <property type="protein sequence ID" value="SBW27200.1"/>
    <property type="molecule type" value="Genomic_DNA"/>
</dbReference>
<evidence type="ECO:0000313" key="3">
    <source>
        <dbReference type="Proteomes" id="UP000199013"/>
    </source>
</evidence>
<keyword evidence="3" id="KW-1185">Reference proteome</keyword>
<evidence type="ECO:0000313" key="2">
    <source>
        <dbReference type="EMBL" id="SBW27200.1"/>
    </source>
</evidence>
<protein>
    <submittedName>
        <fullName evidence="2">Uncharacterized protein</fullName>
    </submittedName>
</protein>
<organism evidence="2 3">
    <name type="scientific">Candidatus Protofrankia californiensis</name>
    <dbReference type="NCBI Taxonomy" id="1839754"/>
    <lineage>
        <taxon>Bacteria</taxon>
        <taxon>Bacillati</taxon>
        <taxon>Actinomycetota</taxon>
        <taxon>Actinomycetes</taxon>
        <taxon>Frankiales</taxon>
        <taxon>Frankiaceae</taxon>
        <taxon>Protofrankia</taxon>
    </lineage>
</organism>
<proteinExistence type="predicted"/>